<dbReference type="EMBL" id="SAUN01000001">
    <property type="protein sequence ID" value="RVX45789.1"/>
    <property type="molecule type" value="Genomic_DNA"/>
</dbReference>
<comment type="caution">
    <text evidence="1">The sequence shown here is derived from an EMBL/GenBank/DDBJ whole genome shotgun (WGS) entry which is preliminary data.</text>
</comment>
<reference evidence="1 2" key="1">
    <citation type="submission" date="2019-01" db="EMBL/GenBank/DDBJ databases">
        <title>Sequencing the genomes of 1000 actinobacteria strains.</title>
        <authorList>
            <person name="Klenk H.-P."/>
        </authorList>
    </citation>
    <scope>NUCLEOTIDE SEQUENCE [LARGE SCALE GENOMIC DNA]</scope>
    <source>
        <strain evidence="1 2">DSM 43925</strain>
    </source>
</reference>
<name>A0A438MIQ3_9ACTN</name>
<sequence>MDVLGRVFLPRLERRLGRDTVDVIVRDAPAALFSGAISL</sequence>
<evidence type="ECO:0000313" key="2">
    <source>
        <dbReference type="Proteomes" id="UP000284824"/>
    </source>
</evidence>
<organism evidence="1 2">
    <name type="scientific">Nonomuraea polychroma</name>
    <dbReference type="NCBI Taxonomy" id="46176"/>
    <lineage>
        <taxon>Bacteria</taxon>
        <taxon>Bacillati</taxon>
        <taxon>Actinomycetota</taxon>
        <taxon>Actinomycetes</taxon>
        <taxon>Streptosporangiales</taxon>
        <taxon>Streptosporangiaceae</taxon>
        <taxon>Nonomuraea</taxon>
    </lineage>
</organism>
<dbReference type="AlphaFoldDB" id="A0A438MIQ3"/>
<gene>
    <name evidence="1" type="ORF">EDD27_8609</name>
</gene>
<dbReference type="Proteomes" id="UP000284824">
    <property type="component" value="Unassembled WGS sequence"/>
</dbReference>
<keyword evidence="2" id="KW-1185">Reference proteome</keyword>
<protein>
    <submittedName>
        <fullName evidence="1">Uncharacterized protein</fullName>
    </submittedName>
</protein>
<evidence type="ECO:0000313" key="1">
    <source>
        <dbReference type="EMBL" id="RVX45789.1"/>
    </source>
</evidence>
<accession>A0A438MIQ3</accession>
<proteinExistence type="predicted"/>